<organism evidence="1 2">
    <name type="scientific">Bacteroides faecium</name>
    <dbReference type="NCBI Taxonomy" id="2715212"/>
    <lineage>
        <taxon>Bacteria</taxon>
        <taxon>Pseudomonadati</taxon>
        <taxon>Bacteroidota</taxon>
        <taxon>Bacteroidia</taxon>
        <taxon>Bacteroidales</taxon>
        <taxon>Bacteroidaceae</taxon>
        <taxon>Bacteroides</taxon>
    </lineage>
</organism>
<dbReference type="AlphaFoldDB" id="A0A6H0KJ26"/>
<dbReference type="Pfam" id="PF13149">
    <property type="entry name" value="Mfa_like_1"/>
    <property type="match status" value="1"/>
</dbReference>
<dbReference type="PROSITE" id="PS51257">
    <property type="entry name" value="PROKAR_LIPOPROTEIN"/>
    <property type="match status" value="1"/>
</dbReference>
<protein>
    <submittedName>
        <fullName evidence="1">Fimbrillin family protein</fullName>
    </submittedName>
</protein>
<accession>A0A6H0KJ26</accession>
<dbReference type="Gene3D" id="2.60.40.2620">
    <property type="entry name" value="Fimbrillin-like"/>
    <property type="match status" value="1"/>
</dbReference>
<evidence type="ECO:0000313" key="2">
    <source>
        <dbReference type="Proteomes" id="UP000501780"/>
    </source>
</evidence>
<proteinExistence type="predicted"/>
<dbReference type="InterPro" id="IPR042278">
    <property type="entry name" value="Mfa-like_1_N"/>
</dbReference>
<dbReference type="InterPro" id="IPR025049">
    <property type="entry name" value="Mfa-like_1"/>
</dbReference>
<evidence type="ECO:0000313" key="1">
    <source>
        <dbReference type="EMBL" id="QIU93412.1"/>
    </source>
</evidence>
<keyword evidence="2" id="KW-1185">Reference proteome</keyword>
<dbReference type="EMBL" id="CP050831">
    <property type="protein sequence ID" value="QIU93412.1"/>
    <property type="molecule type" value="Genomic_DNA"/>
</dbReference>
<reference evidence="1 2" key="1">
    <citation type="submission" date="2020-03" db="EMBL/GenBank/DDBJ databases">
        <title>Genomic analysis of Bacteroides faecium CBA7301.</title>
        <authorList>
            <person name="Kim J."/>
            <person name="Roh S.W."/>
        </authorList>
    </citation>
    <scope>NUCLEOTIDE SEQUENCE [LARGE SCALE GENOMIC DNA]</scope>
    <source>
        <strain evidence="1 2">CBA7301</strain>
    </source>
</reference>
<dbReference type="Proteomes" id="UP000501780">
    <property type="component" value="Chromosome"/>
</dbReference>
<name>A0A6H0KJ26_9BACE</name>
<gene>
    <name evidence="1" type="ORF">BacF7301_04250</name>
</gene>
<dbReference type="RefSeq" id="WP_167960535.1">
    <property type="nucleotide sequence ID" value="NZ_CP050831.1"/>
</dbReference>
<dbReference type="CDD" id="cd13120">
    <property type="entry name" value="BF2867_like_N"/>
    <property type="match status" value="1"/>
</dbReference>
<dbReference type="KEGG" id="bfc:BacF7301_04250"/>
<sequence>MRKDLLLLGIAVTSLTGLSGCGSDDENTTWGVSAPDAAITVSLPSDFAWNNDSKVGLYCAQAYDNGAVGVNNKAIAITSGVGTSNAGLANAIKPGEGTNKLYAYYPYSEALGENPAKVKVTIPVLQKQNMLNPTQSTNEYSFFYGTQTASAVDANPMPVNIAMKNLFCVLEFNIGTTAFGVGKQLSEITVSTDDAKLAGDFGVNLTADKVVADAVPDASYTSASSITLKMEGTAGTLAATPIKARIAMNPVQLEGKQLKITVKLGNDLWEFKEDGRNYLANKVYSIDLNLTDPPLNLNEKGYANSYMVAQPNTAYKFDAKIQGNGKATTGITPASINPKDVFIVWESSSIQNGVIKDVKLSADGFVTFTTSGNIGGNALIAVTDGIPTEEFPKGTILWSWHIWSIDYDISQDVNVTNSDGVGFHFMNINLGALSSTPDESGYGLKYQWGRKDPFYFDGIPAGGEVTTGFVTEPMYGWQSSSYSPEEGGADLSLYYSAVFPTAFFKSGYGTSNDWYGVGEGVENRNNNLWGNPENKLGTKSIYDPCPVGYRVPPQAACKSFSNPNYKNFGCTFKGAEGLFFIGAGYLLHSSGGISGKGYGDQYTLRYWTTNTKDTDAISYRYDPPVSSPSPYFNINQQTQRAQGSTVRCIRE</sequence>